<evidence type="ECO:0000259" key="9">
    <source>
        <dbReference type="PROSITE" id="PS50011"/>
    </source>
</evidence>
<organism evidence="10 11">
    <name type="scientific">Sinosporangium album</name>
    <dbReference type="NCBI Taxonomy" id="504805"/>
    <lineage>
        <taxon>Bacteria</taxon>
        <taxon>Bacillati</taxon>
        <taxon>Actinomycetota</taxon>
        <taxon>Actinomycetes</taxon>
        <taxon>Streptosporangiales</taxon>
        <taxon>Streptosporangiaceae</taxon>
        <taxon>Sinosporangium</taxon>
    </lineage>
</organism>
<feature type="compositionally biased region" description="Pro residues" evidence="8">
    <location>
        <begin position="385"/>
        <end position="420"/>
    </location>
</feature>
<evidence type="ECO:0000256" key="3">
    <source>
        <dbReference type="ARBA" id="ARBA00022679"/>
    </source>
</evidence>
<feature type="compositionally biased region" description="Polar residues" evidence="8">
    <location>
        <begin position="582"/>
        <end position="598"/>
    </location>
</feature>
<dbReference type="RefSeq" id="WP_093171491.1">
    <property type="nucleotide sequence ID" value="NZ_FNCN01000015.1"/>
</dbReference>
<dbReference type="EMBL" id="FNCN01000015">
    <property type="protein sequence ID" value="SDH39681.1"/>
    <property type="molecule type" value="Genomic_DNA"/>
</dbReference>
<dbReference type="OrthoDB" id="9762169at2"/>
<evidence type="ECO:0000256" key="6">
    <source>
        <dbReference type="ARBA" id="ARBA00022840"/>
    </source>
</evidence>
<dbReference type="Pfam" id="PF00069">
    <property type="entry name" value="Pkinase"/>
    <property type="match status" value="1"/>
</dbReference>
<dbReference type="InterPro" id="IPR000719">
    <property type="entry name" value="Prot_kinase_dom"/>
</dbReference>
<dbReference type="PANTHER" id="PTHR43289:SF6">
    <property type="entry name" value="SERINE_THREONINE-PROTEIN KINASE NEKL-3"/>
    <property type="match status" value="1"/>
</dbReference>
<evidence type="ECO:0000313" key="10">
    <source>
        <dbReference type="EMBL" id="SDH39681.1"/>
    </source>
</evidence>
<dbReference type="PROSITE" id="PS50011">
    <property type="entry name" value="PROTEIN_KINASE_DOM"/>
    <property type="match status" value="1"/>
</dbReference>
<dbReference type="PROSITE" id="PS00107">
    <property type="entry name" value="PROTEIN_KINASE_ATP"/>
    <property type="match status" value="1"/>
</dbReference>
<dbReference type="Proteomes" id="UP000198923">
    <property type="component" value="Unassembled WGS sequence"/>
</dbReference>
<keyword evidence="4 7" id="KW-0547">Nucleotide-binding</keyword>
<dbReference type="Gene3D" id="3.30.200.20">
    <property type="entry name" value="Phosphorylase Kinase, domain 1"/>
    <property type="match status" value="1"/>
</dbReference>
<evidence type="ECO:0000256" key="8">
    <source>
        <dbReference type="SAM" id="MobiDB-lite"/>
    </source>
</evidence>
<keyword evidence="5 10" id="KW-0418">Kinase</keyword>
<feature type="domain" description="Protein kinase" evidence="9">
    <location>
        <begin position="12"/>
        <end position="261"/>
    </location>
</feature>
<feature type="compositionally biased region" description="Low complexity" evidence="8">
    <location>
        <begin position="421"/>
        <end position="439"/>
    </location>
</feature>
<accession>A0A1G8C2F8</accession>
<proteinExistence type="predicted"/>
<dbReference type="CDD" id="cd14014">
    <property type="entry name" value="STKc_PknB_like"/>
    <property type="match status" value="1"/>
</dbReference>
<keyword evidence="2 10" id="KW-0723">Serine/threonine-protein kinase</keyword>
<feature type="compositionally biased region" description="Basic and acidic residues" evidence="8">
    <location>
        <begin position="544"/>
        <end position="578"/>
    </location>
</feature>
<gene>
    <name evidence="10" type="ORF">SAMN05421505_11538</name>
</gene>
<evidence type="ECO:0000256" key="7">
    <source>
        <dbReference type="PROSITE-ProRule" id="PRU10141"/>
    </source>
</evidence>
<dbReference type="PROSITE" id="PS00108">
    <property type="entry name" value="PROTEIN_KINASE_ST"/>
    <property type="match status" value="1"/>
</dbReference>
<dbReference type="PANTHER" id="PTHR43289">
    <property type="entry name" value="MITOGEN-ACTIVATED PROTEIN KINASE KINASE KINASE 20-RELATED"/>
    <property type="match status" value="1"/>
</dbReference>
<feature type="region of interest" description="Disordered" evidence="8">
    <location>
        <begin position="521"/>
        <end position="598"/>
    </location>
</feature>
<feature type="binding site" evidence="7">
    <location>
        <position position="41"/>
    </location>
    <ligand>
        <name>ATP</name>
        <dbReference type="ChEBI" id="CHEBI:30616"/>
    </ligand>
</feature>
<evidence type="ECO:0000256" key="2">
    <source>
        <dbReference type="ARBA" id="ARBA00022527"/>
    </source>
</evidence>
<dbReference type="Gene3D" id="1.10.510.10">
    <property type="entry name" value="Transferase(Phosphotransferase) domain 1"/>
    <property type="match status" value="1"/>
</dbReference>
<reference evidence="10 11" key="1">
    <citation type="submission" date="2016-10" db="EMBL/GenBank/DDBJ databases">
        <authorList>
            <person name="de Groot N.N."/>
        </authorList>
    </citation>
    <scope>NUCLEOTIDE SEQUENCE [LARGE SCALE GENOMIC DNA]</scope>
    <source>
        <strain evidence="10 11">CPCC 201354</strain>
    </source>
</reference>
<dbReference type="STRING" id="504805.SAMN05421505_11538"/>
<dbReference type="GO" id="GO:0004674">
    <property type="term" value="F:protein serine/threonine kinase activity"/>
    <property type="evidence" value="ECO:0007669"/>
    <property type="project" value="UniProtKB-KW"/>
</dbReference>
<evidence type="ECO:0000256" key="5">
    <source>
        <dbReference type="ARBA" id="ARBA00022777"/>
    </source>
</evidence>
<dbReference type="InterPro" id="IPR008271">
    <property type="entry name" value="Ser/Thr_kinase_AS"/>
</dbReference>
<dbReference type="AlphaFoldDB" id="A0A1G8C2F8"/>
<dbReference type="SUPFAM" id="SSF56112">
    <property type="entry name" value="Protein kinase-like (PK-like)"/>
    <property type="match status" value="1"/>
</dbReference>
<dbReference type="InterPro" id="IPR011009">
    <property type="entry name" value="Kinase-like_dom_sf"/>
</dbReference>
<protein>
    <recommendedName>
        <fullName evidence="1">non-specific serine/threonine protein kinase</fullName>
        <ecNumber evidence="1">2.7.11.1</ecNumber>
    </recommendedName>
</protein>
<keyword evidence="3" id="KW-0808">Transferase</keyword>
<sequence length="598" mass="62331">MAATGEWRVPGYTEVRELGAGGGGRVVLATHDASGTTVAIKYLPPALRRDPRFVHMFGHEARVLMDVQDPNIARLYEYVQNDAGSAIVMEAVDGVPLRALLREHGSTGPEAALVVLKGSLTGLATAHSLGVVHRDYKPENVLVQADGASKLVDFGIAVRQGDVTPVAGTPPYMAPEQWAGSPASPATDVYAATAVFFECLTGHRPYRATAHTVLMRQHRSAPIPVDEVPEPVRGLIARGMAKDAAARPPGAAAFTAELELIAREAYGEDWEERGRRRLALLTGALVALFPFGPQVPQTTTTLFRTLLGAMRRNAAKLATGAGVAVVAAGTAVYVLASTAQRSSTIDIVAADPPSSAAPAVVAPPPTSEGPEPGVSPTASSTTPPAVTPTPPSSGTVPKPPVSSPASPPTTRPSTIPPTSPPTATSPTASSPTTTPSATKVTDVRVSLGIADAPGSTARAAVRVDTDGPGTVRLFAAFQVAGDTVASRTQTLNGAREYARALSHTFEQRPCGQTVRVTVRAEGEAGSVEDVEDTASVRVTCPRTPEPEPKPEPKPEPEPEPEPEPRHEPEPEHEPEPGPRSDTPGTPESPTGHSIHSRD</sequence>
<dbReference type="GO" id="GO:0005524">
    <property type="term" value="F:ATP binding"/>
    <property type="evidence" value="ECO:0007669"/>
    <property type="project" value="UniProtKB-UniRule"/>
</dbReference>
<feature type="compositionally biased region" description="Low complexity" evidence="8">
    <location>
        <begin position="372"/>
        <end position="384"/>
    </location>
</feature>
<dbReference type="EC" id="2.7.11.1" evidence="1"/>
<evidence type="ECO:0000256" key="1">
    <source>
        <dbReference type="ARBA" id="ARBA00012513"/>
    </source>
</evidence>
<feature type="region of interest" description="Disordered" evidence="8">
    <location>
        <begin position="354"/>
        <end position="439"/>
    </location>
</feature>
<keyword evidence="11" id="KW-1185">Reference proteome</keyword>
<dbReference type="InterPro" id="IPR017441">
    <property type="entry name" value="Protein_kinase_ATP_BS"/>
</dbReference>
<evidence type="ECO:0000313" key="11">
    <source>
        <dbReference type="Proteomes" id="UP000198923"/>
    </source>
</evidence>
<name>A0A1G8C2F8_9ACTN</name>
<keyword evidence="6 7" id="KW-0067">ATP-binding</keyword>
<evidence type="ECO:0000256" key="4">
    <source>
        <dbReference type="ARBA" id="ARBA00022741"/>
    </source>
</evidence>